<organism evidence="2">
    <name type="scientific">Riptortus pedestris</name>
    <name type="common">Bean bug</name>
    <dbReference type="NCBI Taxonomy" id="329032"/>
    <lineage>
        <taxon>Eukaryota</taxon>
        <taxon>Metazoa</taxon>
        <taxon>Ecdysozoa</taxon>
        <taxon>Arthropoda</taxon>
        <taxon>Hexapoda</taxon>
        <taxon>Insecta</taxon>
        <taxon>Pterygota</taxon>
        <taxon>Neoptera</taxon>
        <taxon>Paraneoptera</taxon>
        <taxon>Hemiptera</taxon>
        <taxon>Heteroptera</taxon>
        <taxon>Panheteroptera</taxon>
        <taxon>Pentatomomorpha</taxon>
        <taxon>Coreoidea</taxon>
        <taxon>Alydidae</taxon>
        <taxon>Riptortus</taxon>
    </lineage>
</organism>
<accession>R4WP42</accession>
<keyword evidence="1" id="KW-0732">Signal</keyword>
<evidence type="ECO:0000313" key="2">
    <source>
        <dbReference type="EMBL" id="BAN20651.1"/>
    </source>
</evidence>
<feature type="signal peptide" evidence="1">
    <location>
        <begin position="1"/>
        <end position="15"/>
    </location>
</feature>
<dbReference type="AlphaFoldDB" id="R4WP42"/>
<evidence type="ECO:0000256" key="1">
    <source>
        <dbReference type="SAM" id="SignalP"/>
    </source>
</evidence>
<feature type="chain" id="PRO_5013266161" evidence="1">
    <location>
        <begin position="16"/>
        <end position="96"/>
    </location>
</feature>
<dbReference type="EMBL" id="AK417436">
    <property type="protein sequence ID" value="BAN20651.1"/>
    <property type="molecule type" value="mRNA"/>
</dbReference>
<name>R4WP42_RIPPE</name>
<proteinExistence type="evidence at transcript level"/>
<protein>
    <submittedName>
        <fullName evidence="2">Cysteine rich secreted protein</fullName>
    </submittedName>
</protein>
<sequence length="96" mass="11156">MIWWILLICFISSSADIINLHNRDMAPLEESDIRARADRPRSTITRCKRRMYCAGEEFECCDPWSCCPAPKVCCWKQTEFRCCQSKNSTISTEAVK</sequence>
<reference evidence="2" key="1">
    <citation type="journal article" date="2013" name="PLoS ONE">
        <title>Gene expression in gut symbiotic organ of stinkbug affected by extracellular bacterial symbiont.</title>
        <authorList>
            <person name="Futahashi R."/>
            <person name="Tanaka K."/>
            <person name="Tanahashi M."/>
            <person name="Nikoh N."/>
            <person name="Kikuchi Y."/>
            <person name="Lee B.L."/>
            <person name="Fukatsu T."/>
        </authorList>
    </citation>
    <scope>NUCLEOTIDE SEQUENCE</scope>
    <source>
        <tissue evidence="2">Midgut</tissue>
    </source>
</reference>